<evidence type="ECO:0000313" key="1">
    <source>
        <dbReference type="EMBL" id="KAJ9578312.1"/>
    </source>
</evidence>
<sequence length="104" mass="12476">MREKLCYKLELIWFLDKGRVEGIEFRAVRVIKSLHILVYLHMAYREFRLYQVKISFDKELDFFVDFKKVTVTDNVSITAVKIDSLLSKFEHLPNHKAKRLNTKI</sequence>
<feature type="non-terminal residue" evidence="1">
    <location>
        <position position="104"/>
    </location>
</feature>
<dbReference type="Proteomes" id="UP001233999">
    <property type="component" value="Unassembled WGS sequence"/>
</dbReference>
<accession>A0AAD7ZDR8</accession>
<protein>
    <submittedName>
        <fullName evidence="1">Uncharacterized protein</fullName>
    </submittedName>
</protein>
<name>A0AAD7ZDR8_DIPPU</name>
<organism evidence="1 2">
    <name type="scientific">Diploptera punctata</name>
    <name type="common">Pacific beetle cockroach</name>
    <dbReference type="NCBI Taxonomy" id="6984"/>
    <lineage>
        <taxon>Eukaryota</taxon>
        <taxon>Metazoa</taxon>
        <taxon>Ecdysozoa</taxon>
        <taxon>Arthropoda</taxon>
        <taxon>Hexapoda</taxon>
        <taxon>Insecta</taxon>
        <taxon>Pterygota</taxon>
        <taxon>Neoptera</taxon>
        <taxon>Polyneoptera</taxon>
        <taxon>Dictyoptera</taxon>
        <taxon>Blattodea</taxon>
        <taxon>Blaberoidea</taxon>
        <taxon>Blaberidae</taxon>
        <taxon>Diplopterinae</taxon>
        <taxon>Diploptera</taxon>
    </lineage>
</organism>
<proteinExistence type="predicted"/>
<reference evidence="1" key="1">
    <citation type="journal article" date="2023" name="IScience">
        <title>Live-bearing cockroach genome reveals convergent evolutionary mechanisms linked to viviparity in insects and beyond.</title>
        <authorList>
            <person name="Fouks B."/>
            <person name="Harrison M.C."/>
            <person name="Mikhailova A.A."/>
            <person name="Marchal E."/>
            <person name="English S."/>
            <person name="Carruthers M."/>
            <person name="Jennings E.C."/>
            <person name="Chiamaka E.L."/>
            <person name="Frigard R.A."/>
            <person name="Pippel M."/>
            <person name="Attardo G.M."/>
            <person name="Benoit J.B."/>
            <person name="Bornberg-Bauer E."/>
            <person name="Tobe S.S."/>
        </authorList>
    </citation>
    <scope>NUCLEOTIDE SEQUENCE</scope>
    <source>
        <strain evidence="1">Stay&amp;Tobe</strain>
    </source>
</reference>
<reference evidence="1" key="2">
    <citation type="submission" date="2023-05" db="EMBL/GenBank/DDBJ databases">
        <authorList>
            <person name="Fouks B."/>
        </authorList>
    </citation>
    <scope>NUCLEOTIDE SEQUENCE</scope>
    <source>
        <strain evidence="1">Stay&amp;Tobe</strain>
        <tissue evidence="1">Testes</tissue>
    </source>
</reference>
<gene>
    <name evidence="1" type="ORF">L9F63_005457</name>
</gene>
<keyword evidence="2" id="KW-1185">Reference proteome</keyword>
<dbReference type="AlphaFoldDB" id="A0AAD7ZDR8"/>
<dbReference type="EMBL" id="JASPKZ010008889">
    <property type="protein sequence ID" value="KAJ9578312.1"/>
    <property type="molecule type" value="Genomic_DNA"/>
</dbReference>
<evidence type="ECO:0000313" key="2">
    <source>
        <dbReference type="Proteomes" id="UP001233999"/>
    </source>
</evidence>
<comment type="caution">
    <text evidence="1">The sequence shown here is derived from an EMBL/GenBank/DDBJ whole genome shotgun (WGS) entry which is preliminary data.</text>
</comment>